<dbReference type="AlphaFoldDB" id="A0A4C1SFB5"/>
<evidence type="ECO:0000313" key="2">
    <source>
        <dbReference type="EMBL" id="GBO99867.1"/>
    </source>
</evidence>
<evidence type="ECO:0000313" key="3">
    <source>
        <dbReference type="Proteomes" id="UP000299102"/>
    </source>
</evidence>
<sequence length="84" mass="8947">MVSDFGNLSDKHGGAGSLTPFNQRTAGTMEQVEAIRLRTRCGFIANIAVQGSTRTGLGPKSRQAAVSELSVKSRLESKGGKRLR</sequence>
<evidence type="ECO:0000256" key="1">
    <source>
        <dbReference type="SAM" id="MobiDB-lite"/>
    </source>
</evidence>
<accession>A0A4C1SFB5</accession>
<feature type="region of interest" description="Disordered" evidence="1">
    <location>
        <begin position="1"/>
        <end position="25"/>
    </location>
</feature>
<comment type="caution">
    <text evidence="2">The sequence shown here is derived from an EMBL/GenBank/DDBJ whole genome shotgun (WGS) entry which is preliminary data.</text>
</comment>
<feature type="region of interest" description="Disordered" evidence="1">
    <location>
        <begin position="52"/>
        <end position="84"/>
    </location>
</feature>
<organism evidence="2 3">
    <name type="scientific">Eumeta variegata</name>
    <name type="common">Bagworm moth</name>
    <name type="synonym">Eumeta japonica</name>
    <dbReference type="NCBI Taxonomy" id="151549"/>
    <lineage>
        <taxon>Eukaryota</taxon>
        <taxon>Metazoa</taxon>
        <taxon>Ecdysozoa</taxon>
        <taxon>Arthropoda</taxon>
        <taxon>Hexapoda</taxon>
        <taxon>Insecta</taxon>
        <taxon>Pterygota</taxon>
        <taxon>Neoptera</taxon>
        <taxon>Endopterygota</taxon>
        <taxon>Lepidoptera</taxon>
        <taxon>Glossata</taxon>
        <taxon>Ditrysia</taxon>
        <taxon>Tineoidea</taxon>
        <taxon>Psychidae</taxon>
        <taxon>Oiketicinae</taxon>
        <taxon>Eumeta</taxon>
    </lineage>
</organism>
<name>A0A4C1SFB5_EUMVA</name>
<feature type="compositionally biased region" description="Basic and acidic residues" evidence="1">
    <location>
        <begin position="71"/>
        <end position="84"/>
    </location>
</feature>
<gene>
    <name evidence="2" type="ORF">EVAR_74253_1</name>
</gene>
<dbReference type="Proteomes" id="UP000299102">
    <property type="component" value="Unassembled WGS sequence"/>
</dbReference>
<reference evidence="2 3" key="1">
    <citation type="journal article" date="2019" name="Commun. Biol.">
        <title>The bagworm genome reveals a unique fibroin gene that provides high tensile strength.</title>
        <authorList>
            <person name="Kono N."/>
            <person name="Nakamura H."/>
            <person name="Ohtoshi R."/>
            <person name="Tomita M."/>
            <person name="Numata K."/>
            <person name="Arakawa K."/>
        </authorList>
    </citation>
    <scope>NUCLEOTIDE SEQUENCE [LARGE SCALE GENOMIC DNA]</scope>
</reference>
<proteinExistence type="predicted"/>
<protein>
    <submittedName>
        <fullName evidence="2">Uncharacterized protein</fullName>
    </submittedName>
</protein>
<dbReference type="EMBL" id="BGZK01000004">
    <property type="protein sequence ID" value="GBO99867.1"/>
    <property type="molecule type" value="Genomic_DNA"/>
</dbReference>
<keyword evidence="3" id="KW-1185">Reference proteome</keyword>